<gene>
    <name evidence="4" type="ORF">CC86DRAFT_406024</name>
</gene>
<keyword evidence="5" id="KW-1185">Reference proteome</keyword>
<dbReference type="GO" id="GO:0008270">
    <property type="term" value="F:zinc ion binding"/>
    <property type="evidence" value="ECO:0007669"/>
    <property type="project" value="UniProtKB-KW"/>
</dbReference>
<dbReference type="InterPro" id="IPR013087">
    <property type="entry name" value="Znf_C2H2_type"/>
</dbReference>
<keyword evidence="1" id="KW-0862">Zinc</keyword>
<evidence type="ECO:0000313" key="4">
    <source>
        <dbReference type="EMBL" id="KAF2826770.1"/>
    </source>
</evidence>
<evidence type="ECO:0000313" key="5">
    <source>
        <dbReference type="Proteomes" id="UP000799424"/>
    </source>
</evidence>
<evidence type="ECO:0000256" key="2">
    <source>
        <dbReference type="SAM" id="MobiDB-lite"/>
    </source>
</evidence>
<dbReference type="EMBL" id="MU006225">
    <property type="protein sequence ID" value="KAF2826770.1"/>
    <property type="molecule type" value="Genomic_DNA"/>
</dbReference>
<feature type="region of interest" description="Disordered" evidence="2">
    <location>
        <begin position="1"/>
        <end position="38"/>
    </location>
</feature>
<feature type="domain" description="C2H2-type" evidence="3">
    <location>
        <begin position="235"/>
        <end position="265"/>
    </location>
</feature>
<dbReference type="OrthoDB" id="2687452at2759"/>
<accession>A0A6A7A0B5</accession>
<sequence>MNLSKTPPTRSPWSLSLNSSYPPHSQLPRSSSPSLLSPPRLLQRQSIPLYSASPPRLYDATRLSSYEQSSLSNLWDSSQCHNTWNTSQLPQTENNAAVVLSSNEYRLDERVPSFESSATGSTQPVRGSANAPPGSPIVMDYYYCGPPTVFGGNTETDHITGEWIYESAYRFNVDLLVIEPTLATSDTQQQISHDAVVQRYQHNRPAAVRETYTTLKTPPVPPANPRTSASTKANIECEVPGCPRRFGRITDRIRHLKSVHAGEEANLWCPAPTCSRGRGYGGLPFKKARKDKLCDHIRKVHNSDADKLLRPRWFRQVETAAST</sequence>
<feature type="compositionally biased region" description="Low complexity" evidence="2">
    <location>
        <begin position="22"/>
        <end position="38"/>
    </location>
</feature>
<feature type="compositionally biased region" description="Polar residues" evidence="2">
    <location>
        <begin position="1"/>
        <end position="21"/>
    </location>
</feature>
<organism evidence="4 5">
    <name type="scientific">Ophiobolus disseminans</name>
    <dbReference type="NCBI Taxonomy" id="1469910"/>
    <lineage>
        <taxon>Eukaryota</taxon>
        <taxon>Fungi</taxon>
        <taxon>Dikarya</taxon>
        <taxon>Ascomycota</taxon>
        <taxon>Pezizomycotina</taxon>
        <taxon>Dothideomycetes</taxon>
        <taxon>Pleosporomycetidae</taxon>
        <taxon>Pleosporales</taxon>
        <taxon>Pleosporineae</taxon>
        <taxon>Phaeosphaeriaceae</taxon>
        <taxon>Ophiobolus</taxon>
    </lineage>
</organism>
<name>A0A6A7A0B5_9PLEO</name>
<protein>
    <recommendedName>
        <fullName evidence="3">C2H2-type domain-containing protein</fullName>
    </recommendedName>
</protein>
<keyword evidence="1" id="KW-0863">Zinc-finger</keyword>
<keyword evidence="1" id="KW-0479">Metal-binding</keyword>
<dbReference type="PROSITE" id="PS00028">
    <property type="entry name" value="ZINC_FINGER_C2H2_1"/>
    <property type="match status" value="1"/>
</dbReference>
<evidence type="ECO:0000256" key="1">
    <source>
        <dbReference type="PROSITE-ProRule" id="PRU00042"/>
    </source>
</evidence>
<dbReference type="PROSITE" id="PS50157">
    <property type="entry name" value="ZINC_FINGER_C2H2_2"/>
    <property type="match status" value="1"/>
</dbReference>
<reference evidence="4" key="1">
    <citation type="journal article" date="2020" name="Stud. Mycol.">
        <title>101 Dothideomycetes genomes: a test case for predicting lifestyles and emergence of pathogens.</title>
        <authorList>
            <person name="Haridas S."/>
            <person name="Albert R."/>
            <person name="Binder M."/>
            <person name="Bloem J."/>
            <person name="Labutti K."/>
            <person name="Salamov A."/>
            <person name="Andreopoulos B."/>
            <person name="Baker S."/>
            <person name="Barry K."/>
            <person name="Bills G."/>
            <person name="Bluhm B."/>
            <person name="Cannon C."/>
            <person name="Castanera R."/>
            <person name="Culley D."/>
            <person name="Daum C."/>
            <person name="Ezra D."/>
            <person name="Gonzalez J."/>
            <person name="Henrissat B."/>
            <person name="Kuo A."/>
            <person name="Liang C."/>
            <person name="Lipzen A."/>
            <person name="Lutzoni F."/>
            <person name="Magnuson J."/>
            <person name="Mondo S."/>
            <person name="Nolan M."/>
            <person name="Ohm R."/>
            <person name="Pangilinan J."/>
            <person name="Park H.-J."/>
            <person name="Ramirez L."/>
            <person name="Alfaro M."/>
            <person name="Sun H."/>
            <person name="Tritt A."/>
            <person name="Yoshinaga Y."/>
            <person name="Zwiers L.-H."/>
            <person name="Turgeon B."/>
            <person name="Goodwin S."/>
            <person name="Spatafora J."/>
            <person name="Crous P."/>
            <person name="Grigoriev I."/>
        </authorList>
    </citation>
    <scope>NUCLEOTIDE SEQUENCE</scope>
    <source>
        <strain evidence="4">CBS 113818</strain>
    </source>
</reference>
<dbReference type="Proteomes" id="UP000799424">
    <property type="component" value="Unassembled WGS sequence"/>
</dbReference>
<evidence type="ECO:0000259" key="3">
    <source>
        <dbReference type="PROSITE" id="PS50157"/>
    </source>
</evidence>
<proteinExistence type="predicted"/>
<dbReference type="AlphaFoldDB" id="A0A6A7A0B5"/>